<gene>
    <name evidence="1" type="primary">ISU1_2</name>
    <name evidence="1" type="ORF">LTR37_011160</name>
</gene>
<evidence type="ECO:0000313" key="1">
    <source>
        <dbReference type="EMBL" id="KAK3708996.1"/>
    </source>
</evidence>
<dbReference type="Proteomes" id="UP001281147">
    <property type="component" value="Unassembled WGS sequence"/>
</dbReference>
<evidence type="ECO:0000313" key="2">
    <source>
        <dbReference type="Proteomes" id="UP001281147"/>
    </source>
</evidence>
<comment type="caution">
    <text evidence="1">The sequence shown here is derived from an EMBL/GenBank/DDBJ whole genome shotgun (WGS) entry which is preliminary data.</text>
</comment>
<dbReference type="EMBL" id="JAUTXU010000096">
    <property type="protein sequence ID" value="KAK3708996.1"/>
    <property type="molecule type" value="Genomic_DNA"/>
</dbReference>
<organism evidence="1 2">
    <name type="scientific">Vermiconidia calcicola</name>
    <dbReference type="NCBI Taxonomy" id="1690605"/>
    <lineage>
        <taxon>Eukaryota</taxon>
        <taxon>Fungi</taxon>
        <taxon>Dikarya</taxon>
        <taxon>Ascomycota</taxon>
        <taxon>Pezizomycotina</taxon>
        <taxon>Dothideomycetes</taxon>
        <taxon>Dothideomycetidae</taxon>
        <taxon>Mycosphaerellales</taxon>
        <taxon>Extremaceae</taxon>
        <taxon>Vermiconidia</taxon>
    </lineage>
</organism>
<name>A0ACC3N339_9PEZI</name>
<protein>
    <submittedName>
        <fullName evidence="1">Iron-binding protein</fullName>
    </submittedName>
</protein>
<keyword evidence="2" id="KW-1185">Reference proteome</keyword>
<sequence>MRSSALHIQHLYHPSQKHFCIYDTIDANLLHQFGPPKIIIKRRVTVTMFKRVLATAPAQASRALQTAARPTTAQFARTTKPALQHAIQQRSYHERVLDHYNNPRNVGSMQKNNADVGTGLVGAPACGDVMKLQIKVDPKNDTITDVKFKTFGCGSAIASSSYLTELVRGMTLEQAGKIRNTEIAKELCLPPVKLHCSMLAEDAIKSAITNYYTKNPKAKQTDLGGTGAAMPKIEIEKLPADAPTQAAAA</sequence>
<reference evidence="1" key="1">
    <citation type="submission" date="2023-07" db="EMBL/GenBank/DDBJ databases">
        <title>Black Yeasts Isolated from many extreme environments.</title>
        <authorList>
            <person name="Coleine C."/>
            <person name="Stajich J.E."/>
            <person name="Selbmann L."/>
        </authorList>
    </citation>
    <scope>NUCLEOTIDE SEQUENCE</scope>
    <source>
        <strain evidence="1">CCFEE 5714</strain>
    </source>
</reference>
<accession>A0ACC3N339</accession>
<proteinExistence type="predicted"/>